<dbReference type="GeneID" id="129796027"/>
<evidence type="ECO:0008006" key="9">
    <source>
        <dbReference type="Google" id="ProtNLM"/>
    </source>
</evidence>
<evidence type="ECO:0000256" key="4">
    <source>
        <dbReference type="ARBA" id="ARBA00023242"/>
    </source>
</evidence>
<dbReference type="PANTHER" id="PTHR16088">
    <property type="entry name" value="YY1 ASSOCIATED PROTEIN-RELATED"/>
    <property type="match status" value="1"/>
</dbReference>
<dbReference type="EnsemblMetazoa" id="LLOJ007246-RA">
    <property type="protein sequence ID" value="LLOJ007246-PA"/>
    <property type="gene ID" value="LLOJ007246"/>
</dbReference>
<evidence type="ECO:0000256" key="6">
    <source>
        <dbReference type="SAM" id="MobiDB-lite"/>
    </source>
</evidence>
<dbReference type="EMBL" id="AJWK01024065">
    <property type="status" value="NOT_ANNOTATED_CDS"/>
    <property type="molecule type" value="Genomic_DNA"/>
</dbReference>
<feature type="region of interest" description="Disordered" evidence="6">
    <location>
        <begin position="367"/>
        <end position="394"/>
    </location>
</feature>
<dbReference type="InterPro" id="IPR052435">
    <property type="entry name" value="YY1-Transcr_Regul"/>
</dbReference>
<keyword evidence="2" id="KW-0805">Transcription regulation</keyword>
<reference evidence="7" key="1">
    <citation type="submission" date="2020-05" db="UniProtKB">
        <authorList>
            <consortium name="EnsemblMetazoa"/>
        </authorList>
    </citation>
    <scope>IDENTIFICATION</scope>
    <source>
        <strain evidence="7">Jacobina</strain>
    </source>
</reference>
<dbReference type="GO" id="GO:0003712">
    <property type="term" value="F:transcription coregulator activity"/>
    <property type="evidence" value="ECO:0007669"/>
    <property type="project" value="TreeGrafter"/>
</dbReference>
<dbReference type="EMBL" id="AJWK01024066">
    <property type="status" value="NOT_ANNOTATED_CDS"/>
    <property type="molecule type" value="Genomic_DNA"/>
</dbReference>
<organism evidence="7 8">
    <name type="scientific">Lutzomyia longipalpis</name>
    <name type="common">Sand fly</name>
    <dbReference type="NCBI Taxonomy" id="7200"/>
    <lineage>
        <taxon>Eukaryota</taxon>
        <taxon>Metazoa</taxon>
        <taxon>Ecdysozoa</taxon>
        <taxon>Arthropoda</taxon>
        <taxon>Hexapoda</taxon>
        <taxon>Insecta</taxon>
        <taxon>Pterygota</taxon>
        <taxon>Neoptera</taxon>
        <taxon>Endopterygota</taxon>
        <taxon>Diptera</taxon>
        <taxon>Nematocera</taxon>
        <taxon>Psychodoidea</taxon>
        <taxon>Psychodidae</taxon>
        <taxon>Lutzomyia</taxon>
        <taxon>Lutzomyia</taxon>
    </lineage>
</organism>
<dbReference type="PANTHER" id="PTHR16088:SF3">
    <property type="entry name" value="GON-4-LIKE PROTEIN"/>
    <property type="match status" value="1"/>
</dbReference>
<dbReference type="Proteomes" id="UP000092461">
    <property type="component" value="Unassembled WGS sequence"/>
</dbReference>
<comment type="subcellular location">
    <subcellularLocation>
        <location evidence="1 5">Nucleus</location>
    </subcellularLocation>
</comment>
<feature type="compositionally biased region" description="Acidic residues" evidence="6">
    <location>
        <begin position="1328"/>
        <end position="1338"/>
    </location>
</feature>
<protein>
    <recommendedName>
        <fullName evidence="9">Myb-like domain-containing protein</fullName>
    </recommendedName>
</protein>
<dbReference type="SUPFAM" id="SSF47762">
    <property type="entry name" value="PAH2 domain"/>
    <property type="match status" value="1"/>
</dbReference>
<dbReference type="CTD" id="2768848"/>
<feature type="compositionally biased region" description="Basic and acidic residues" evidence="6">
    <location>
        <begin position="898"/>
        <end position="914"/>
    </location>
</feature>
<dbReference type="EMBL" id="AJWK01024064">
    <property type="status" value="NOT_ANNOTATED_CDS"/>
    <property type="molecule type" value="Genomic_DNA"/>
</dbReference>
<dbReference type="Gene3D" id="1.10.10.60">
    <property type="entry name" value="Homeodomain-like"/>
    <property type="match status" value="1"/>
</dbReference>
<keyword evidence="8" id="KW-1185">Reference proteome</keyword>
<dbReference type="KEGG" id="lll:129796027"/>
<name>A0A1B0CQU7_LUTLO</name>
<feature type="compositionally biased region" description="Basic and acidic residues" evidence="6">
    <location>
        <begin position="60"/>
        <end position="70"/>
    </location>
</feature>
<evidence type="ECO:0000256" key="1">
    <source>
        <dbReference type="ARBA" id="ARBA00004123"/>
    </source>
</evidence>
<dbReference type="EMBL" id="AJWK01024061">
    <property type="status" value="NOT_ANNOTATED_CDS"/>
    <property type="molecule type" value="Genomic_DNA"/>
</dbReference>
<feature type="compositionally biased region" description="Polar residues" evidence="6">
    <location>
        <begin position="199"/>
        <end position="209"/>
    </location>
</feature>
<proteinExistence type="predicted"/>
<feature type="region of interest" description="Disordered" evidence="6">
    <location>
        <begin position="168"/>
        <end position="210"/>
    </location>
</feature>
<dbReference type="GO" id="GO:0005634">
    <property type="term" value="C:nucleus"/>
    <property type="evidence" value="ECO:0007669"/>
    <property type="project" value="UniProtKB-SubCell"/>
</dbReference>
<dbReference type="VEuPathDB" id="VectorBase:LLOJ007246"/>
<dbReference type="EMBL" id="AJWK01024062">
    <property type="status" value="NOT_ANNOTATED_CDS"/>
    <property type="molecule type" value="Genomic_DNA"/>
</dbReference>
<dbReference type="InterPro" id="IPR003822">
    <property type="entry name" value="PAH"/>
</dbReference>
<evidence type="ECO:0000313" key="7">
    <source>
        <dbReference type="EnsemblMetazoa" id="LLOJ007246-PA"/>
    </source>
</evidence>
<evidence type="ECO:0000313" key="8">
    <source>
        <dbReference type="Proteomes" id="UP000092461"/>
    </source>
</evidence>
<dbReference type="Gene3D" id="1.20.1160.11">
    <property type="entry name" value="Paired amphipathic helix"/>
    <property type="match status" value="1"/>
</dbReference>
<feature type="region of interest" description="Disordered" evidence="6">
    <location>
        <begin position="52"/>
        <end position="83"/>
    </location>
</feature>
<evidence type="ECO:0000256" key="5">
    <source>
        <dbReference type="PROSITE-ProRule" id="PRU00810"/>
    </source>
</evidence>
<evidence type="ECO:0000256" key="2">
    <source>
        <dbReference type="ARBA" id="ARBA00023015"/>
    </source>
</evidence>
<keyword evidence="3" id="KW-0804">Transcription</keyword>
<sequence length="1410" mass="163494">MSSDFVREDLVGEKVTKIPVNCPQDVAMEDLEGLSSDSDNKLTICTNLPVKKRRIKSRKKPPEVDAKPQEEVADDTEQSAMKNLSPGEIRKILKKVVSNDHVLAMVRLKEEETEEEIEVVRESADLMPKLTRLKAKELNKHLPSIVPLTLKATQEESETAMLMKDLAEEDEDDEEYKPSEEDFHSDDDTNTSISDIDSQPSTPVWNSMATPDAKDGVEYTKDGLFKIPQICATPSPCKNAQEPFRPPALGTRSKISLAKTPIEDIEETFVPPDITTDMYEFDCDMDNVWQEFLNQFRRPLTLNETHEEDEEADPEYVAVDQIPLDKEELREVKVSRKELSDLMTELFDGIDDDVSTPILCPLINEEDEAGGARTKPTPTKYQKNRTEASPEPSEALQMMTHSTPMAYGNAPELDMSSVLDNSLDIESQKARSFTYCEPFTEMANLSTMSSPKEILYKAIELKYQQMAKVQPVEVFEPHHVGFTDFQRQILAQQLRMHVQLNTQHYIQTYSHPRLWQEAEKPRKMLQELWDVARNNRHSTFNAINLQGAIELCDSWRREIDVVNEDNTTLMRELRDQMSIEETSRNLRRWNKETFNSRIMNLMLNSTVFLYPKLLPNIPFRLYNFQYNFHHHEAAIMMHFYDTIKTDLEEQAKNQKKNIELSRRKICDKMHLYICPWRTPKQIYTVIERQKKSPVMNPIKFYFKNKRLLPVCHVIESINPNQVLADLPISCLPKNWETYFLAQKKEKLKAQKVLEKDKELLTKKRKRVKLIQRVKALKKNPGNISNISLESSEDDEGDPEKQVTIFSNESLAVSIGEKSFEKSQKEEPKVGLRGKFEKFLQDYLRDLDVKLSAFQDRTILSKIFTFIWEFDIFLRILHKTMQADKRLSDLMENPDDGDEPKKVKVEEDEKPAVEQKRHKHRLHDSNRLLLLPERSEDLMQRDSVYSWNFFEKVECTFKAARQFDKFERFLTILNTFKPGKEEVADLYYRLEDLFLPDHPELAELFLTLLLPGHASQVGKFFEHFILTNMHTFLTRINIYLAKQPHQLKKVYACLNELTREEGLTMDKIKAKFLPLLKGNQLLTDWFLQLFPTERPPVSDNDEFEVISLRKPVTEEEQAQMHLTEEVHGERMKDPFENPPCSIKYMQGRIYYGNRVLLPAELSFMASQEVDNRPHDREPRSPTRCVHEIRQAWDLKIQEGLKLVDAGAAIASTSTDGTKEGHSGESPAKLCDYATLKMHTYRLNPHAITTEMVLACQENAEEVAQGKQSPKKAAGGKKNPTSPKRSSGKGATKAPETNSAVEMARRLKMFLTAEEKPPKQKRTRQKKPPEEEEGEEEEKGEEIIPEKIEREEDVTWTRDQDKMILEVINGELDSEEEVIERLVELMGDRTREQITVRFHFLLNVLRKFQTDD</sequence>
<evidence type="ECO:0000256" key="3">
    <source>
        <dbReference type="ARBA" id="ARBA00023163"/>
    </source>
</evidence>
<keyword evidence="4 5" id="KW-0539">Nucleus</keyword>
<dbReference type="Pfam" id="PF02671">
    <property type="entry name" value="PAH"/>
    <property type="match status" value="1"/>
</dbReference>
<dbReference type="InterPro" id="IPR036600">
    <property type="entry name" value="PAH_sf"/>
</dbReference>
<feature type="region of interest" description="Disordered" evidence="6">
    <location>
        <begin position="888"/>
        <end position="916"/>
    </location>
</feature>
<dbReference type="GO" id="GO:0006355">
    <property type="term" value="P:regulation of DNA-templated transcription"/>
    <property type="evidence" value="ECO:0007669"/>
    <property type="project" value="InterPro"/>
</dbReference>
<dbReference type="RefSeq" id="XP_055693650.1">
    <property type="nucleotide sequence ID" value="XM_055837675.1"/>
</dbReference>
<dbReference type="VEuPathDB" id="VectorBase:LLONM1_001680"/>
<accession>A0A1B0CQU7</accession>
<feature type="region of interest" description="Disordered" evidence="6">
    <location>
        <begin position="1261"/>
        <end position="1339"/>
    </location>
</feature>
<dbReference type="PROSITE" id="PS51477">
    <property type="entry name" value="PAH"/>
    <property type="match status" value="1"/>
</dbReference>
<dbReference type="OrthoDB" id="6257037at2759"/>
<dbReference type="EMBL" id="AJWK01024063">
    <property type="status" value="NOT_ANNOTATED_CDS"/>
    <property type="molecule type" value="Genomic_DNA"/>
</dbReference>